<dbReference type="PROSITE" id="PS51387">
    <property type="entry name" value="FAD_PCMH"/>
    <property type="match status" value="1"/>
</dbReference>
<evidence type="ECO:0000256" key="1">
    <source>
        <dbReference type="ARBA" id="ARBA00001974"/>
    </source>
</evidence>
<proteinExistence type="inferred from homology"/>
<dbReference type="SUPFAM" id="SSF55103">
    <property type="entry name" value="FAD-linked oxidases, C-terminal domain"/>
    <property type="match status" value="1"/>
</dbReference>
<keyword evidence="5" id="KW-0560">Oxidoreductase</keyword>
<dbReference type="InterPro" id="IPR012951">
    <property type="entry name" value="BBE"/>
</dbReference>
<dbReference type="PANTHER" id="PTHR42973:SF9">
    <property type="entry name" value="FAD-BINDING PCMH-TYPE DOMAIN-CONTAINING PROTEIN-RELATED"/>
    <property type="match status" value="1"/>
</dbReference>
<dbReference type="EMBL" id="JBBWRZ010000001">
    <property type="protein sequence ID" value="KAK8246207.1"/>
    <property type="molecule type" value="Genomic_DNA"/>
</dbReference>
<dbReference type="InterPro" id="IPR016169">
    <property type="entry name" value="FAD-bd_PCMH_sub2"/>
</dbReference>
<organism evidence="7 8">
    <name type="scientific">Phyllosticta capitalensis</name>
    <dbReference type="NCBI Taxonomy" id="121624"/>
    <lineage>
        <taxon>Eukaryota</taxon>
        <taxon>Fungi</taxon>
        <taxon>Dikarya</taxon>
        <taxon>Ascomycota</taxon>
        <taxon>Pezizomycotina</taxon>
        <taxon>Dothideomycetes</taxon>
        <taxon>Dothideomycetes incertae sedis</taxon>
        <taxon>Botryosphaeriales</taxon>
        <taxon>Phyllostictaceae</taxon>
        <taxon>Phyllosticta</taxon>
    </lineage>
</organism>
<keyword evidence="4" id="KW-0274">FAD</keyword>
<dbReference type="PANTHER" id="PTHR42973">
    <property type="entry name" value="BINDING OXIDOREDUCTASE, PUTATIVE (AFU_ORTHOLOGUE AFUA_1G17690)-RELATED"/>
    <property type="match status" value="1"/>
</dbReference>
<reference evidence="7 8" key="1">
    <citation type="submission" date="2024-04" db="EMBL/GenBank/DDBJ databases">
        <title>Phyllosticta paracitricarpa is synonymous to the EU quarantine fungus P. citricarpa based on phylogenomic analyses.</title>
        <authorList>
            <consortium name="Lawrence Berkeley National Laboratory"/>
            <person name="Van Ingen-Buijs V.A."/>
            <person name="Van Westerhoven A.C."/>
            <person name="Haridas S."/>
            <person name="Skiadas P."/>
            <person name="Martin F."/>
            <person name="Groenewald J.Z."/>
            <person name="Crous P.W."/>
            <person name="Seidl M.F."/>
        </authorList>
    </citation>
    <scope>NUCLEOTIDE SEQUENCE [LARGE SCALE GENOMIC DNA]</scope>
    <source>
        <strain evidence="7 8">CBS 123374</strain>
    </source>
</reference>
<dbReference type="InterPro" id="IPR016164">
    <property type="entry name" value="FAD-linked_Oxase-like_C"/>
</dbReference>
<dbReference type="Gene3D" id="3.40.462.20">
    <property type="match status" value="1"/>
</dbReference>
<keyword evidence="8" id="KW-1185">Reference proteome</keyword>
<dbReference type="InterPro" id="IPR036318">
    <property type="entry name" value="FAD-bd_PCMH-like_sf"/>
</dbReference>
<dbReference type="InterPro" id="IPR006094">
    <property type="entry name" value="Oxid_FAD_bind_N"/>
</dbReference>
<evidence type="ECO:0000259" key="6">
    <source>
        <dbReference type="PROSITE" id="PS51387"/>
    </source>
</evidence>
<gene>
    <name evidence="7" type="ORF">HDK90DRAFT_515906</name>
</gene>
<dbReference type="Gene3D" id="3.30.465.10">
    <property type="match status" value="1"/>
</dbReference>
<comment type="similarity">
    <text evidence="2">Belongs to the oxygen-dependent FAD-linked oxidoreductase family.</text>
</comment>
<protein>
    <submittedName>
        <fullName evidence="7">FAD binding domain-containing protein</fullName>
    </submittedName>
</protein>
<evidence type="ECO:0000256" key="4">
    <source>
        <dbReference type="ARBA" id="ARBA00022827"/>
    </source>
</evidence>
<dbReference type="InterPro" id="IPR016166">
    <property type="entry name" value="FAD-bd_PCMH"/>
</dbReference>
<dbReference type="SUPFAM" id="SSF56176">
    <property type="entry name" value="FAD-binding/transporter-associated domain-like"/>
    <property type="match status" value="1"/>
</dbReference>
<accession>A0ABR1Z200</accession>
<dbReference type="Pfam" id="PF01565">
    <property type="entry name" value="FAD_binding_4"/>
    <property type="match status" value="1"/>
</dbReference>
<feature type="domain" description="FAD-binding PCMH-type" evidence="6">
    <location>
        <begin position="22"/>
        <end position="193"/>
    </location>
</feature>
<sequence>MRARICASRKLERDSPELWTDSEQTYFAAVKPTCEQDIVETVRFARSRSIGFSVRSGHHCVTTTMRRLQNGILIDMRSINHMTFDADKQQATVGGGVITDDFAKFLQGVGMEVTVGSCPTTGVIGVAFGAGLGRLQGKYGYLNDNMVSCRLVLADGSVVVASKESHPDLFWAIRGAGHNFAIALEATFKVYPQESGGLHHSWDLEYKLDQCEAVFETLNQVHEIMPPELSIFVLWRRESAGGHKHLILINLVWSAQPDAAAPWVQRFEALNPVLNSGKVSCTWADLPWETYGGQNKALSRPEVWKFAPNKMMGAVSVKSFDLKTTRAFFESVKEMNEKWAGKGWFGAMFECLAQHRTREFPDDSSAFPWRWGSNHFLMMTATPVDMQDREAFETHLDKWKKTFIEVSGYGRLQQYVNYGNTTSTMRDPPEALYGYEPWRLEKLQALKRLYDPDNVFCWYQPLM</sequence>
<dbReference type="Pfam" id="PF08031">
    <property type="entry name" value="BBE"/>
    <property type="match status" value="1"/>
</dbReference>
<evidence type="ECO:0000313" key="8">
    <source>
        <dbReference type="Proteomes" id="UP001492380"/>
    </source>
</evidence>
<comment type="caution">
    <text evidence="7">The sequence shown here is derived from an EMBL/GenBank/DDBJ whole genome shotgun (WGS) entry which is preliminary data.</text>
</comment>
<evidence type="ECO:0000256" key="5">
    <source>
        <dbReference type="ARBA" id="ARBA00023002"/>
    </source>
</evidence>
<dbReference type="InterPro" id="IPR050416">
    <property type="entry name" value="FAD-linked_Oxidoreductase"/>
</dbReference>
<evidence type="ECO:0000256" key="3">
    <source>
        <dbReference type="ARBA" id="ARBA00022630"/>
    </source>
</evidence>
<comment type="cofactor">
    <cofactor evidence="1">
        <name>FAD</name>
        <dbReference type="ChEBI" id="CHEBI:57692"/>
    </cofactor>
</comment>
<evidence type="ECO:0000313" key="7">
    <source>
        <dbReference type="EMBL" id="KAK8246207.1"/>
    </source>
</evidence>
<name>A0ABR1Z200_9PEZI</name>
<keyword evidence="3" id="KW-0285">Flavoprotein</keyword>
<evidence type="ECO:0000256" key="2">
    <source>
        <dbReference type="ARBA" id="ARBA00005466"/>
    </source>
</evidence>
<dbReference type="Proteomes" id="UP001492380">
    <property type="component" value="Unassembled WGS sequence"/>
</dbReference>